<proteinExistence type="predicted"/>
<feature type="transmembrane region" description="Helical" evidence="1">
    <location>
        <begin position="6"/>
        <end position="25"/>
    </location>
</feature>
<protein>
    <submittedName>
        <fullName evidence="3">Uncharacterized protein</fullName>
    </submittedName>
</protein>
<dbReference type="AlphaFoldDB" id="A0A1M6VWV3"/>
<reference evidence="2 5" key="2">
    <citation type="submission" date="2023-07" db="EMBL/GenBank/DDBJ databases">
        <title>Sorghum-associated microbial communities from plants grown in Nebraska, USA.</title>
        <authorList>
            <person name="Schachtman D."/>
        </authorList>
    </citation>
    <scope>NUCLEOTIDE SEQUENCE [LARGE SCALE GENOMIC DNA]</scope>
    <source>
        <strain evidence="2 5">DS1316</strain>
    </source>
</reference>
<dbReference type="EMBL" id="JAVDRP010000001">
    <property type="protein sequence ID" value="MDR6406688.1"/>
    <property type="molecule type" value="Genomic_DNA"/>
</dbReference>
<organism evidence="3 4">
    <name type="scientific">Paraburkholderia terricola</name>
    <dbReference type="NCBI Taxonomy" id="169427"/>
    <lineage>
        <taxon>Bacteria</taxon>
        <taxon>Pseudomonadati</taxon>
        <taxon>Pseudomonadota</taxon>
        <taxon>Betaproteobacteria</taxon>
        <taxon>Burkholderiales</taxon>
        <taxon>Burkholderiaceae</taxon>
        <taxon>Paraburkholderia</taxon>
    </lineage>
</organism>
<keyword evidence="1" id="KW-0812">Transmembrane</keyword>
<keyword evidence="1" id="KW-1133">Transmembrane helix</keyword>
<reference evidence="3 4" key="1">
    <citation type="submission" date="2016-11" db="EMBL/GenBank/DDBJ databases">
        <authorList>
            <person name="Jaros S."/>
            <person name="Januszkiewicz K."/>
            <person name="Wedrychowicz H."/>
        </authorList>
    </citation>
    <scope>NUCLEOTIDE SEQUENCE [LARGE SCALE GENOMIC DNA]</scope>
    <source>
        <strain evidence="3 4">LMG 20594</strain>
    </source>
</reference>
<dbReference type="Proteomes" id="UP000184395">
    <property type="component" value="Unassembled WGS sequence"/>
</dbReference>
<dbReference type="RefSeq" id="WP_167363311.1">
    <property type="nucleotide sequence ID" value="NZ_CADFGY010000039.1"/>
</dbReference>
<evidence type="ECO:0000313" key="5">
    <source>
        <dbReference type="Proteomes" id="UP001264340"/>
    </source>
</evidence>
<keyword evidence="5" id="KW-1185">Reference proteome</keyword>
<dbReference type="Proteomes" id="UP001264340">
    <property type="component" value="Unassembled WGS sequence"/>
</dbReference>
<name>A0A1M6VWV3_9BURK</name>
<evidence type="ECO:0000313" key="3">
    <source>
        <dbReference type="EMBL" id="SHK85992.1"/>
    </source>
</evidence>
<gene>
    <name evidence="2" type="ORF">J2804_000076</name>
    <name evidence="3" type="ORF">SAMN05192548_10422</name>
</gene>
<keyword evidence="1" id="KW-0472">Membrane</keyword>
<evidence type="ECO:0000313" key="2">
    <source>
        <dbReference type="EMBL" id="MDR6406688.1"/>
    </source>
</evidence>
<dbReference type="EMBL" id="FRAB01000042">
    <property type="protein sequence ID" value="SHK85992.1"/>
    <property type="molecule type" value="Genomic_DNA"/>
</dbReference>
<accession>A0A1M6VWV3</accession>
<dbReference type="GeneID" id="301982877"/>
<evidence type="ECO:0000313" key="4">
    <source>
        <dbReference type="Proteomes" id="UP000184395"/>
    </source>
</evidence>
<evidence type="ECO:0000256" key="1">
    <source>
        <dbReference type="SAM" id="Phobius"/>
    </source>
</evidence>
<sequence>MSEAVAIVVGSFVLVTATAFVVAHYRREQMRRKLLGRLAYHRDAYGLGSARR</sequence>